<feature type="region of interest" description="Disordered" evidence="1">
    <location>
        <begin position="194"/>
        <end position="216"/>
    </location>
</feature>
<accession>A0A9W4KM91</accession>
<dbReference type="AlphaFoldDB" id="A0A9W4KM91"/>
<reference evidence="2" key="1">
    <citation type="submission" date="2021-07" db="EMBL/GenBank/DDBJ databases">
        <authorList>
            <person name="Branca A.L. A."/>
        </authorList>
    </citation>
    <scope>NUCLEOTIDE SEQUENCE</scope>
</reference>
<proteinExistence type="predicted"/>
<name>A0A9W4KM91_9EURO</name>
<sequence length="365" mass="40872">MKDDELKSRFTIYKALVADSSSLLESEAFSARLRCCLEKFKNLDTVGLAHYIMSFLLHTRQIKVQFLGRRRLINQIDFRFGSLDLMALRGSASSMKEVNSLAASRLLQVLSETNQKIGKLSTYNADYCGYIAPEITITQPQHRSLLLVLSELEDLHVCTAFGRPNLAGALTAPTWINLLIKVAPRLERLALSQDHPTSFSPTPNPDPPIPEIYYPTSDPCPPNSETYYPTSDTDLSTSETYYPNSDPYPSAICPAGQLSPASAYSPSSPSIHPGKHEDILWRLLWKFFRDEELSLLRFSMTRIAHIKVATPEPRHGSKRCSLGTVHQIVSYVTAMVCIDCTATLVVVDSKRARLRRYSGNSLLRT</sequence>
<evidence type="ECO:0000256" key="1">
    <source>
        <dbReference type="SAM" id="MobiDB-lite"/>
    </source>
</evidence>
<organism evidence="2 3">
    <name type="scientific">Penicillium egyptiacum</name>
    <dbReference type="NCBI Taxonomy" id="1303716"/>
    <lineage>
        <taxon>Eukaryota</taxon>
        <taxon>Fungi</taxon>
        <taxon>Dikarya</taxon>
        <taxon>Ascomycota</taxon>
        <taxon>Pezizomycotina</taxon>
        <taxon>Eurotiomycetes</taxon>
        <taxon>Eurotiomycetidae</taxon>
        <taxon>Eurotiales</taxon>
        <taxon>Aspergillaceae</taxon>
        <taxon>Penicillium</taxon>
    </lineage>
</organism>
<evidence type="ECO:0000313" key="3">
    <source>
        <dbReference type="Proteomes" id="UP001154252"/>
    </source>
</evidence>
<gene>
    <name evidence="2" type="ORF">PEGY_LOCUS10834</name>
</gene>
<dbReference type="OrthoDB" id="4368013at2759"/>
<keyword evidence="3" id="KW-1185">Reference proteome</keyword>
<dbReference type="EMBL" id="CAJVRC010000905">
    <property type="protein sequence ID" value="CAG8910032.1"/>
    <property type="molecule type" value="Genomic_DNA"/>
</dbReference>
<dbReference type="Proteomes" id="UP001154252">
    <property type="component" value="Unassembled WGS sequence"/>
</dbReference>
<protein>
    <submittedName>
        <fullName evidence="2">Uncharacterized protein</fullName>
    </submittedName>
</protein>
<comment type="caution">
    <text evidence="2">The sequence shown here is derived from an EMBL/GenBank/DDBJ whole genome shotgun (WGS) entry which is preliminary data.</text>
</comment>
<evidence type="ECO:0000313" key="2">
    <source>
        <dbReference type="EMBL" id="CAG8910032.1"/>
    </source>
</evidence>